<organism evidence="3">
    <name type="scientific">Schlesneria paludicola</name>
    <dbReference type="NCBI Taxonomy" id="360056"/>
    <lineage>
        <taxon>Bacteria</taxon>
        <taxon>Pseudomonadati</taxon>
        <taxon>Planctomycetota</taxon>
        <taxon>Planctomycetia</taxon>
        <taxon>Planctomycetales</taxon>
        <taxon>Planctomycetaceae</taxon>
        <taxon>Schlesneria</taxon>
    </lineage>
</organism>
<reference evidence="3" key="1">
    <citation type="journal article" date="2020" name="mSystems">
        <title>Genome- and Community-Level Interaction Insights into Carbon Utilization and Element Cycling Functions of Hydrothermarchaeota in Hydrothermal Sediment.</title>
        <authorList>
            <person name="Zhou Z."/>
            <person name="Liu Y."/>
            <person name="Xu W."/>
            <person name="Pan J."/>
            <person name="Luo Z.H."/>
            <person name="Li M."/>
        </authorList>
    </citation>
    <scope>NUCLEOTIDE SEQUENCE [LARGE SCALE GENOMIC DNA]</scope>
    <source>
        <strain evidence="3">SpSt-508</strain>
    </source>
</reference>
<feature type="transmembrane region" description="Helical" evidence="2">
    <location>
        <begin position="203"/>
        <end position="222"/>
    </location>
</feature>
<feature type="transmembrane region" description="Helical" evidence="2">
    <location>
        <begin position="119"/>
        <end position="142"/>
    </location>
</feature>
<feature type="transmembrane region" description="Helical" evidence="2">
    <location>
        <begin position="534"/>
        <end position="552"/>
    </location>
</feature>
<dbReference type="AlphaFoldDB" id="A0A7C4LK46"/>
<sequence>MSAREASPGQAAPFTPPHPGSKAMPRWDAGELPPAPVFTWRDVAMFLGPGLVMGASAIGGGEWLLGPLTTARFGTALMWLATLSILGQVVYNVEISRYALYCGEPIFTGKFRTLPGPMFWVVLYLILDLGSVLPYLASNAAVPLFTMLFKRLPETEATTITLTVGGLEFTDRSLLKTLGCLIFASVFVPLIVGGKVYNSLKAVMTFKLVSVVGFLLFLAVFFSSPATWWRIFWGFFEFGNVPVVAADGGSNVDNLFVALWEGRTILFRADGAVPPRSLLFDLSVIGTLASMAAISGNGGLTNTPTSNYTRDQGWGMGSHVGAIPSIVGGHAIQLSHVGMVFPVTPESLRRWKGWVRHVAREQWCVWMPACFLGLALPSMLSLVFLPPGTIPKSDWLAASMTADGVARAVASKFGPGWGPPFWLLTLACGFLVLGTSMISTADGVLRRWVDVFWTALPFLRKWDPKHIGRLYFTVLCVYLTFGLVMLTLVPGDKLLKIATGILYNYALGFSCFHVLVVNLTLLPPELRPGWFPRVGLLLGGLFFTIVAIMSTTQEIPKLVAELKTLTG</sequence>
<feature type="region of interest" description="Disordered" evidence="1">
    <location>
        <begin position="1"/>
        <end position="26"/>
    </location>
</feature>
<protein>
    <recommendedName>
        <fullName evidence="4">Divalent metal cation transporter</fullName>
    </recommendedName>
</protein>
<accession>A0A7C4LK46</accession>
<feature type="transmembrane region" description="Helical" evidence="2">
    <location>
        <begin position="43"/>
        <end position="65"/>
    </location>
</feature>
<feature type="transmembrane region" description="Helical" evidence="2">
    <location>
        <begin position="470"/>
        <end position="489"/>
    </location>
</feature>
<feature type="transmembrane region" description="Helical" evidence="2">
    <location>
        <begin position="77"/>
        <end position="99"/>
    </location>
</feature>
<evidence type="ECO:0000313" key="3">
    <source>
        <dbReference type="EMBL" id="HGT38655.1"/>
    </source>
</evidence>
<dbReference type="EMBL" id="DSVQ01000011">
    <property type="protein sequence ID" value="HGT38655.1"/>
    <property type="molecule type" value="Genomic_DNA"/>
</dbReference>
<feature type="transmembrane region" description="Helical" evidence="2">
    <location>
        <begin position="178"/>
        <end position="197"/>
    </location>
</feature>
<gene>
    <name evidence="3" type="ORF">ENS64_05250</name>
</gene>
<feature type="transmembrane region" description="Helical" evidence="2">
    <location>
        <begin position="278"/>
        <end position="300"/>
    </location>
</feature>
<feature type="transmembrane region" description="Helical" evidence="2">
    <location>
        <begin position="501"/>
        <end position="522"/>
    </location>
</feature>
<evidence type="ECO:0008006" key="4">
    <source>
        <dbReference type="Google" id="ProtNLM"/>
    </source>
</evidence>
<feature type="transmembrane region" description="Helical" evidence="2">
    <location>
        <begin position="363"/>
        <end position="385"/>
    </location>
</feature>
<comment type="caution">
    <text evidence="3">The sequence shown here is derived from an EMBL/GenBank/DDBJ whole genome shotgun (WGS) entry which is preliminary data.</text>
</comment>
<evidence type="ECO:0000256" key="1">
    <source>
        <dbReference type="SAM" id="MobiDB-lite"/>
    </source>
</evidence>
<evidence type="ECO:0000256" key="2">
    <source>
        <dbReference type="SAM" id="Phobius"/>
    </source>
</evidence>
<name>A0A7C4LK46_9PLAN</name>
<proteinExistence type="predicted"/>
<keyword evidence="2" id="KW-0472">Membrane</keyword>
<keyword evidence="2" id="KW-0812">Transmembrane</keyword>
<feature type="transmembrane region" description="Helical" evidence="2">
    <location>
        <begin position="421"/>
        <end position="438"/>
    </location>
</feature>
<keyword evidence="2" id="KW-1133">Transmembrane helix</keyword>
<dbReference type="NCBIfam" id="NF037982">
    <property type="entry name" value="Nramp_1"/>
    <property type="match status" value="1"/>
</dbReference>